<dbReference type="STRING" id="44941.A0A397VFZ4"/>
<reference evidence="2 3" key="1">
    <citation type="submission" date="2018-06" db="EMBL/GenBank/DDBJ databases">
        <title>Comparative genomics reveals the genomic features of Rhizophagus irregularis, R. cerebriforme, R. diaphanum and Gigaspora rosea, and their symbiotic lifestyle signature.</title>
        <authorList>
            <person name="Morin E."/>
            <person name="San Clemente H."/>
            <person name="Chen E.C.H."/>
            <person name="De La Providencia I."/>
            <person name="Hainaut M."/>
            <person name="Kuo A."/>
            <person name="Kohler A."/>
            <person name="Murat C."/>
            <person name="Tang N."/>
            <person name="Roy S."/>
            <person name="Loubradou J."/>
            <person name="Henrissat B."/>
            <person name="Grigoriev I.V."/>
            <person name="Corradi N."/>
            <person name="Roux C."/>
            <person name="Martin F.M."/>
        </authorList>
    </citation>
    <scope>NUCLEOTIDE SEQUENCE [LARGE SCALE GENOMIC DNA]</scope>
    <source>
        <strain evidence="2 3">DAOM 194757</strain>
    </source>
</reference>
<dbReference type="Gene3D" id="1.10.405.10">
    <property type="entry name" value="Guanine Nucleotide Dissociation Inhibitor, domain 1"/>
    <property type="match status" value="1"/>
</dbReference>
<dbReference type="InterPro" id="IPR002937">
    <property type="entry name" value="Amino_oxidase"/>
</dbReference>
<evidence type="ECO:0000259" key="1">
    <source>
        <dbReference type="Pfam" id="PF01593"/>
    </source>
</evidence>
<sequence length="467" mass="54191">MAGLFSFLLLKKAGIDDITILEYQDRVGGRLHTHYFTDNPNDEKRLYGELGAMRLPYIKGRPDLSPHQLVFDTVEYLNEYNKKDDPNMEIKFIPFIFSNPNALYYFNNKKAPSGEVMTSNYSKNIGVKQLGLSDTIPDNYLILWDDAVKPFYDELDKNFTNGLINLKRYDHHTTYSYLKEAYLPKVLPSKKPADYDEIISAIEVQEFGTGDFRHYGFVPTVLELYTFSDPNYNISWNTIDKGMQRLPNAYLPMIKKENINLKYNSEVYKLEKTNNSKIKVFWKNNRKSVSETFDRVIVTVPLGVVRHWDLPLSTSADKPGILLVSYTWCNDAKKYAQFSEKERFELALKDLATIHGDIVYKEWVPGKKNNKAHYWPNDRTTGGAYSYFGVGQLESLVGAMMRPEECIHWCGEHTDIHNSWTVGALNSAVRVVKEILLENLMSDKWLKLKNMRLLKYWNGNLEAFEDY</sequence>
<proteinExistence type="predicted"/>
<dbReference type="InterPro" id="IPR050281">
    <property type="entry name" value="Flavin_monoamine_oxidase"/>
</dbReference>
<feature type="domain" description="Amine oxidase" evidence="1">
    <location>
        <begin position="1"/>
        <end position="57"/>
    </location>
</feature>
<protein>
    <recommendedName>
        <fullName evidence="1">Amine oxidase domain-containing protein</fullName>
    </recommendedName>
</protein>
<dbReference type="Pfam" id="PF01593">
    <property type="entry name" value="Amino_oxidase"/>
    <property type="match status" value="3"/>
</dbReference>
<dbReference type="GO" id="GO:0009063">
    <property type="term" value="P:amino acid catabolic process"/>
    <property type="evidence" value="ECO:0007669"/>
    <property type="project" value="TreeGrafter"/>
</dbReference>
<dbReference type="Gene3D" id="3.90.660.10">
    <property type="match status" value="1"/>
</dbReference>
<name>A0A397VFZ4_9GLOM</name>
<comment type="caution">
    <text evidence="2">The sequence shown here is derived from an EMBL/GenBank/DDBJ whole genome shotgun (WGS) entry which is preliminary data.</text>
</comment>
<dbReference type="PANTHER" id="PTHR10742">
    <property type="entry name" value="FLAVIN MONOAMINE OXIDASE"/>
    <property type="match status" value="1"/>
</dbReference>
<keyword evidence="3" id="KW-1185">Reference proteome</keyword>
<dbReference type="Gene3D" id="3.30.70.2100">
    <property type="match status" value="1"/>
</dbReference>
<evidence type="ECO:0000313" key="2">
    <source>
        <dbReference type="EMBL" id="RIB19899.1"/>
    </source>
</evidence>
<dbReference type="SUPFAM" id="SSF54373">
    <property type="entry name" value="FAD-linked reductases, C-terminal domain"/>
    <property type="match status" value="1"/>
</dbReference>
<dbReference type="AlphaFoldDB" id="A0A397VFZ4"/>
<dbReference type="OrthoDB" id="7777654at2759"/>
<dbReference type="InterPro" id="IPR036188">
    <property type="entry name" value="FAD/NAD-bd_sf"/>
</dbReference>
<dbReference type="Gene3D" id="3.50.50.60">
    <property type="entry name" value="FAD/NAD(P)-binding domain"/>
    <property type="match status" value="1"/>
</dbReference>
<dbReference type="EMBL" id="QKWP01000447">
    <property type="protein sequence ID" value="RIB19899.1"/>
    <property type="molecule type" value="Genomic_DNA"/>
</dbReference>
<feature type="domain" description="Amine oxidase" evidence="1">
    <location>
        <begin position="317"/>
        <end position="436"/>
    </location>
</feature>
<accession>A0A397VFZ4</accession>
<gene>
    <name evidence="2" type="ORF">C2G38_2305776</name>
</gene>
<dbReference type="SUPFAM" id="SSF51905">
    <property type="entry name" value="FAD/NAD(P)-binding domain"/>
    <property type="match status" value="1"/>
</dbReference>
<evidence type="ECO:0000313" key="3">
    <source>
        <dbReference type="Proteomes" id="UP000266673"/>
    </source>
</evidence>
<organism evidence="2 3">
    <name type="scientific">Gigaspora rosea</name>
    <dbReference type="NCBI Taxonomy" id="44941"/>
    <lineage>
        <taxon>Eukaryota</taxon>
        <taxon>Fungi</taxon>
        <taxon>Fungi incertae sedis</taxon>
        <taxon>Mucoromycota</taxon>
        <taxon>Glomeromycotina</taxon>
        <taxon>Glomeromycetes</taxon>
        <taxon>Diversisporales</taxon>
        <taxon>Gigasporaceae</taxon>
        <taxon>Gigaspora</taxon>
    </lineage>
</organism>
<dbReference type="GO" id="GO:0001716">
    <property type="term" value="F:L-amino-acid oxidase activity"/>
    <property type="evidence" value="ECO:0007669"/>
    <property type="project" value="TreeGrafter"/>
</dbReference>
<dbReference type="Proteomes" id="UP000266673">
    <property type="component" value="Unassembled WGS sequence"/>
</dbReference>
<dbReference type="Gene3D" id="1.10.10.1620">
    <property type="match status" value="1"/>
</dbReference>
<dbReference type="PANTHER" id="PTHR10742:SF342">
    <property type="entry name" value="AMINE OXIDASE"/>
    <property type="match status" value="1"/>
</dbReference>
<feature type="domain" description="Amine oxidase" evidence="1">
    <location>
        <begin position="232"/>
        <end position="307"/>
    </location>
</feature>